<name>A0A0F9C6S6_9ZZZZ</name>
<sequence>MSILKRYLSDPKGSAMVLAIIISVVLLALVIIGIVLVRQQSSLVAGSRQKSQALAVAEAGLEAAIWRLERNGEIGDSFEGYNSEGKYEVVVESPVSGNTAYYVIKSKGKHTASGKEKKIEQDVYYVNLSRAVFSYSGANGGGQTEGSINIKGPFYTTGDMTLNGKVGIYNLPGTTGNPLMIRGNLNIGSQAVDIGGNTETLGENSPMAVFVKGTIDWPNQVFSLVSKQVPEISLPNVVSTQFLDAAQGNDNAVYTGDLALDATEVKFGLRDDGSYTFRYVPGSGNNDPATLTTEGVVYIDGTL</sequence>
<keyword evidence="1" id="KW-1133">Transmembrane helix</keyword>
<proteinExistence type="predicted"/>
<comment type="caution">
    <text evidence="2">The sequence shown here is derived from an EMBL/GenBank/DDBJ whole genome shotgun (WGS) entry which is preliminary data.</text>
</comment>
<protein>
    <recommendedName>
        <fullName evidence="3">Type 4 fimbrial biogenesis protein PilX N-terminal domain-containing protein</fullName>
    </recommendedName>
</protein>
<gene>
    <name evidence="2" type="ORF">LCGC14_2703890</name>
</gene>
<evidence type="ECO:0000256" key="1">
    <source>
        <dbReference type="SAM" id="Phobius"/>
    </source>
</evidence>
<feature type="transmembrane region" description="Helical" evidence="1">
    <location>
        <begin position="15"/>
        <end position="37"/>
    </location>
</feature>
<dbReference type="AlphaFoldDB" id="A0A0F9C6S6"/>
<keyword evidence="1" id="KW-0472">Membrane</keyword>
<accession>A0A0F9C6S6</accession>
<dbReference type="EMBL" id="LAZR01048253">
    <property type="protein sequence ID" value="KKK92341.1"/>
    <property type="molecule type" value="Genomic_DNA"/>
</dbReference>
<reference evidence="2" key="1">
    <citation type="journal article" date="2015" name="Nature">
        <title>Complex archaea that bridge the gap between prokaryotes and eukaryotes.</title>
        <authorList>
            <person name="Spang A."/>
            <person name="Saw J.H."/>
            <person name="Jorgensen S.L."/>
            <person name="Zaremba-Niedzwiedzka K."/>
            <person name="Martijn J."/>
            <person name="Lind A.E."/>
            <person name="van Eijk R."/>
            <person name="Schleper C."/>
            <person name="Guy L."/>
            <person name="Ettema T.J."/>
        </authorList>
    </citation>
    <scope>NUCLEOTIDE SEQUENCE</scope>
</reference>
<evidence type="ECO:0000313" key="2">
    <source>
        <dbReference type="EMBL" id="KKK92341.1"/>
    </source>
</evidence>
<keyword evidence="1" id="KW-0812">Transmembrane</keyword>
<evidence type="ECO:0008006" key="3">
    <source>
        <dbReference type="Google" id="ProtNLM"/>
    </source>
</evidence>
<feature type="non-terminal residue" evidence="2">
    <location>
        <position position="303"/>
    </location>
</feature>
<organism evidence="2">
    <name type="scientific">marine sediment metagenome</name>
    <dbReference type="NCBI Taxonomy" id="412755"/>
    <lineage>
        <taxon>unclassified sequences</taxon>
        <taxon>metagenomes</taxon>
        <taxon>ecological metagenomes</taxon>
    </lineage>
</organism>